<proteinExistence type="predicted"/>
<dbReference type="InterPro" id="IPR002893">
    <property type="entry name" value="Znf_MYND"/>
</dbReference>
<organism evidence="6 7">
    <name type="scientific">Cylindrobasidium torrendii FP15055 ss-10</name>
    <dbReference type="NCBI Taxonomy" id="1314674"/>
    <lineage>
        <taxon>Eukaryota</taxon>
        <taxon>Fungi</taxon>
        <taxon>Dikarya</taxon>
        <taxon>Basidiomycota</taxon>
        <taxon>Agaricomycotina</taxon>
        <taxon>Agaricomycetes</taxon>
        <taxon>Agaricomycetidae</taxon>
        <taxon>Agaricales</taxon>
        <taxon>Marasmiineae</taxon>
        <taxon>Physalacriaceae</taxon>
        <taxon>Cylindrobasidium</taxon>
    </lineage>
</organism>
<keyword evidence="7" id="KW-1185">Reference proteome</keyword>
<feature type="domain" description="MYND-type" evidence="5">
    <location>
        <begin position="392"/>
        <end position="437"/>
    </location>
</feature>
<evidence type="ECO:0000256" key="4">
    <source>
        <dbReference type="PROSITE-ProRule" id="PRU00134"/>
    </source>
</evidence>
<keyword evidence="3" id="KW-0862">Zinc</keyword>
<dbReference type="Gene3D" id="1.10.220.160">
    <property type="match status" value="1"/>
</dbReference>
<accession>A0A0D7BHR6</accession>
<keyword evidence="2 4" id="KW-0863">Zinc-finger</keyword>
<sequence length="597" mass="66985">MSQDSKMVLITFDTMLTGILDVMSSTPLAWPDEPFVDTPPRMARAASICAKMLKLILWESTKDMSLPLSLCTKFSKVRTMAWPYVEFLADYVVVNGLARSQDALDFRLSTQTLVANVIVGFMMQAARECYCGQGVRCAAHDMSLVEGFTRWALRHWFFTVLSGDNPEALEESSDALVLLADVHHNATNQPGFARAVQEQFGDNVQEAVDVVRKHLHNCLEAAVIKDHLVAFPILVLQGGAVHSLLPAIIRGSTVDTAVFAFQQMSKQRNTKELDEPCRRCVTLLMNMVRFRGLAGVLEMLNAKILRAIVTDVKRNRRPMADTAELIISVRPFLWYPSVFKKVAKQCAGLSDVDKASIKLYHPELADALIKFAQSATVLDRRFRTLDSTNLRATCCYEKCSEVCFIQATKTCSACKIPFYCSQNCQKLAWHAYHRGECRSDQEFRKAGLPGYVRMLESAGGRIALQSSKFLGELSQNASVVRAIHASTSQYPLQVIVEPQASNDLLPPGSKWEDAAARILMISTWEEEMKNRRVFEYLDELHPALCRAYIAERRKGTRDVQVFVRVPRGEYEPELAPMILDVAVPTQMVCPRVGCFHL</sequence>
<dbReference type="OrthoDB" id="2992749at2759"/>
<name>A0A0D7BHR6_9AGAR</name>
<dbReference type="GO" id="GO:0008270">
    <property type="term" value="F:zinc ion binding"/>
    <property type="evidence" value="ECO:0007669"/>
    <property type="project" value="UniProtKB-KW"/>
</dbReference>
<dbReference type="PROSITE" id="PS50865">
    <property type="entry name" value="ZF_MYND_2"/>
    <property type="match status" value="1"/>
</dbReference>
<dbReference type="SUPFAM" id="SSF144232">
    <property type="entry name" value="HIT/MYND zinc finger-like"/>
    <property type="match status" value="1"/>
</dbReference>
<keyword evidence="1" id="KW-0479">Metal-binding</keyword>
<evidence type="ECO:0000313" key="6">
    <source>
        <dbReference type="EMBL" id="KIY70108.1"/>
    </source>
</evidence>
<reference evidence="6 7" key="1">
    <citation type="journal article" date="2015" name="Fungal Genet. Biol.">
        <title>Evolution of novel wood decay mechanisms in Agaricales revealed by the genome sequences of Fistulina hepatica and Cylindrobasidium torrendii.</title>
        <authorList>
            <person name="Floudas D."/>
            <person name="Held B.W."/>
            <person name="Riley R."/>
            <person name="Nagy L.G."/>
            <person name="Koehler G."/>
            <person name="Ransdell A.S."/>
            <person name="Younus H."/>
            <person name="Chow J."/>
            <person name="Chiniquy J."/>
            <person name="Lipzen A."/>
            <person name="Tritt A."/>
            <person name="Sun H."/>
            <person name="Haridas S."/>
            <person name="LaButti K."/>
            <person name="Ohm R.A."/>
            <person name="Kues U."/>
            <person name="Blanchette R.A."/>
            <person name="Grigoriev I.V."/>
            <person name="Minto R.E."/>
            <person name="Hibbett D.S."/>
        </authorList>
    </citation>
    <scope>NUCLEOTIDE SEQUENCE [LARGE SCALE GENOMIC DNA]</scope>
    <source>
        <strain evidence="6 7">FP15055 ss-10</strain>
    </source>
</reference>
<evidence type="ECO:0000256" key="2">
    <source>
        <dbReference type="ARBA" id="ARBA00022771"/>
    </source>
</evidence>
<dbReference type="AlphaFoldDB" id="A0A0D7BHR6"/>
<dbReference type="PROSITE" id="PS01360">
    <property type="entry name" value="ZF_MYND_1"/>
    <property type="match status" value="1"/>
</dbReference>
<dbReference type="EMBL" id="KN880473">
    <property type="protein sequence ID" value="KIY70108.1"/>
    <property type="molecule type" value="Genomic_DNA"/>
</dbReference>
<dbReference type="STRING" id="1314674.A0A0D7BHR6"/>
<evidence type="ECO:0000256" key="1">
    <source>
        <dbReference type="ARBA" id="ARBA00022723"/>
    </source>
</evidence>
<evidence type="ECO:0000256" key="3">
    <source>
        <dbReference type="ARBA" id="ARBA00022833"/>
    </source>
</evidence>
<gene>
    <name evidence="6" type="ORF">CYLTODRAFT_488376</name>
</gene>
<dbReference type="Pfam" id="PF01753">
    <property type="entry name" value="zf-MYND"/>
    <property type="match status" value="1"/>
</dbReference>
<evidence type="ECO:0000259" key="5">
    <source>
        <dbReference type="PROSITE" id="PS50865"/>
    </source>
</evidence>
<protein>
    <recommendedName>
        <fullName evidence="5">MYND-type domain-containing protein</fullName>
    </recommendedName>
</protein>
<dbReference type="Proteomes" id="UP000054007">
    <property type="component" value="Unassembled WGS sequence"/>
</dbReference>
<evidence type="ECO:0000313" key="7">
    <source>
        <dbReference type="Proteomes" id="UP000054007"/>
    </source>
</evidence>
<dbReference type="Gene3D" id="6.10.140.2220">
    <property type="match status" value="1"/>
</dbReference>